<comment type="caution">
    <text evidence="2">The sequence shown here is derived from an EMBL/GenBank/DDBJ whole genome shotgun (WGS) entry which is preliminary data.</text>
</comment>
<keyword evidence="1" id="KW-0812">Transmembrane</keyword>
<keyword evidence="1" id="KW-0472">Membrane</keyword>
<evidence type="ECO:0000313" key="2">
    <source>
        <dbReference type="EMBL" id="KAF5311542.1"/>
    </source>
</evidence>
<gene>
    <name evidence="2" type="ORF">D9758_018768</name>
</gene>
<dbReference type="InterPro" id="IPR012098">
    <property type="entry name" value="SND3_fun"/>
</dbReference>
<feature type="transmembrane region" description="Helical" evidence="1">
    <location>
        <begin position="28"/>
        <end position="47"/>
    </location>
</feature>
<keyword evidence="3" id="KW-1185">Reference proteome</keyword>
<dbReference type="EMBL" id="JAACJM010000547">
    <property type="protein sequence ID" value="KAF5311542.1"/>
    <property type="molecule type" value="Genomic_DNA"/>
</dbReference>
<accession>A0A8H5AWN8</accession>
<dbReference type="GO" id="GO:0005739">
    <property type="term" value="C:mitochondrion"/>
    <property type="evidence" value="ECO:0007669"/>
    <property type="project" value="TreeGrafter"/>
</dbReference>
<name>A0A8H5AWN8_9AGAR</name>
<dbReference type="Pfam" id="PF10032">
    <property type="entry name" value="Pho88"/>
    <property type="match status" value="2"/>
</dbReference>
<evidence type="ECO:0000313" key="3">
    <source>
        <dbReference type="Proteomes" id="UP000559256"/>
    </source>
</evidence>
<dbReference type="PANTHER" id="PTHR28112">
    <property type="entry name" value="SRP-INDEPENDENT TARGETING PROTEIN 3"/>
    <property type="match status" value="1"/>
</dbReference>
<organism evidence="2 3">
    <name type="scientific">Tetrapyrgos nigripes</name>
    <dbReference type="NCBI Taxonomy" id="182062"/>
    <lineage>
        <taxon>Eukaryota</taxon>
        <taxon>Fungi</taxon>
        <taxon>Dikarya</taxon>
        <taxon>Basidiomycota</taxon>
        <taxon>Agaricomycotina</taxon>
        <taxon>Agaricomycetes</taxon>
        <taxon>Agaricomycetidae</taxon>
        <taxon>Agaricales</taxon>
        <taxon>Marasmiineae</taxon>
        <taxon>Marasmiaceae</taxon>
        <taxon>Tetrapyrgos</taxon>
    </lineage>
</organism>
<dbReference type="GO" id="GO:0005783">
    <property type="term" value="C:endoplasmic reticulum"/>
    <property type="evidence" value="ECO:0007669"/>
    <property type="project" value="InterPro"/>
</dbReference>
<dbReference type="OrthoDB" id="18139at2759"/>
<dbReference type="Proteomes" id="UP000559256">
    <property type="component" value="Unassembled WGS sequence"/>
</dbReference>
<evidence type="ECO:0000256" key="1">
    <source>
        <dbReference type="SAM" id="Phobius"/>
    </source>
</evidence>
<reference evidence="2 3" key="1">
    <citation type="journal article" date="2020" name="ISME J.">
        <title>Uncovering the hidden diversity of litter-decomposition mechanisms in mushroom-forming fungi.</title>
        <authorList>
            <person name="Floudas D."/>
            <person name="Bentzer J."/>
            <person name="Ahren D."/>
            <person name="Johansson T."/>
            <person name="Persson P."/>
            <person name="Tunlid A."/>
        </authorList>
    </citation>
    <scope>NUCLEOTIDE SEQUENCE [LARGE SCALE GENOMIC DNA]</scope>
    <source>
        <strain evidence="2 3">CBS 291.85</strain>
    </source>
</reference>
<keyword evidence="1" id="KW-1133">Transmembrane helix</keyword>
<protein>
    <submittedName>
        <fullName evidence="2">Uncharacterized protein</fullName>
    </submittedName>
</protein>
<proteinExistence type="predicted"/>
<sequence length="190" mass="21602">MNSQVQKPRHLPGCYAVIPFDNPEVLNYVRIAYAVTQLTILAVYYYVTMVVKRKNDQTVLKYVEPASPMSPDQEPKLITQTVRDYDLTEVSKLVCLSLPTIRSDYLEANLSPLSQHQLRSVYIGIAMMAFLHGYMKFTQPLFIQSLMGLKGLYDAKPVSIHILGKNDKEGDLKRPWKAAPGMFGGECYFF</sequence>
<dbReference type="AlphaFoldDB" id="A0A8H5AWN8"/>
<dbReference type="PANTHER" id="PTHR28112:SF1">
    <property type="entry name" value="SRP-INDEPENDENT TARGETING PROTEIN 3"/>
    <property type="match status" value="1"/>
</dbReference>
<dbReference type="GO" id="GO:0045047">
    <property type="term" value="P:protein targeting to ER"/>
    <property type="evidence" value="ECO:0007669"/>
    <property type="project" value="InterPro"/>
</dbReference>